<organism evidence="9 10">
    <name type="scientific">Exophiala sideris</name>
    <dbReference type="NCBI Taxonomy" id="1016849"/>
    <lineage>
        <taxon>Eukaryota</taxon>
        <taxon>Fungi</taxon>
        <taxon>Dikarya</taxon>
        <taxon>Ascomycota</taxon>
        <taxon>Pezizomycotina</taxon>
        <taxon>Eurotiomycetes</taxon>
        <taxon>Chaetothyriomycetidae</taxon>
        <taxon>Chaetothyriales</taxon>
        <taxon>Herpotrichiellaceae</taxon>
        <taxon>Exophiala</taxon>
    </lineage>
</organism>
<evidence type="ECO:0000256" key="5">
    <source>
        <dbReference type="ARBA" id="ARBA00023002"/>
    </source>
</evidence>
<evidence type="ECO:0000259" key="8">
    <source>
        <dbReference type="PROSITE" id="PS00624"/>
    </source>
</evidence>
<dbReference type="Pfam" id="PF00732">
    <property type="entry name" value="GMC_oxred_N"/>
    <property type="match status" value="1"/>
</dbReference>
<dbReference type="Gene3D" id="3.30.560.10">
    <property type="entry name" value="Glucose Oxidase, domain 3"/>
    <property type="match status" value="1"/>
</dbReference>
<evidence type="ECO:0000313" key="9">
    <source>
        <dbReference type="EMBL" id="KAK5067433.1"/>
    </source>
</evidence>
<protein>
    <recommendedName>
        <fullName evidence="7 8">Glucose-methanol-choline oxidoreductase N-terminal domain-containing protein</fullName>
    </recommendedName>
</protein>
<evidence type="ECO:0000256" key="2">
    <source>
        <dbReference type="ARBA" id="ARBA00010790"/>
    </source>
</evidence>
<dbReference type="InterPro" id="IPR007867">
    <property type="entry name" value="GMC_OxRtase_C"/>
</dbReference>
<evidence type="ECO:0000256" key="3">
    <source>
        <dbReference type="ARBA" id="ARBA00022630"/>
    </source>
</evidence>
<dbReference type="EMBL" id="JAVRRF010000002">
    <property type="protein sequence ID" value="KAK5067433.1"/>
    <property type="molecule type" value="Genomic_DNA"/>
</dbReference>
<dbReference type="PROSITE" id="PS00624">
    <property type="entry name" value="GMC_OXRED_2"/>
    <property type="match status" value="1"/>
</dbReference>
<dbReference type="SUPFAM" id="SSF54373">
    <property type="entry name" value="FAD-linked reductases, C-terminal domain"/>
    <property type="match status" value="1"/>
</dbReference>
<dbReference type="InterPro" id="IPR000172">
    <property type="entry name" value="GMC_OxRdtase_N"/>
</dbReference>
<proteinExistence type="inferred from homology"/>
<dbReference type="PIRSF" id="PIRSF000137">
    <property type="entry name" value="Alcohol_oxidase"/>
    <property type="match status" value="1"/>
</dbReference>
<dbReference type="Proteomes" id="UP001345691">
    <property type="component" value="Unassembled WGS sequence"/>
</dbReference>
<dbReference type="SUPFAM" id="SSF51905">
    <property type="entry name" value="FAD/NAD(P)-binding domain"/>
    <property type="match status" value="1"/>
</dbReference>
<dbReference type="PANTHER" id="PTHR11552:SF201">
    <property type="entry name" value="GLUCOSE-METHANOL-CHOLINE OXIDOREDUCTASE N-TERMINAL DOMAIN-CONTAINING PROTEIN"/>
    <property type="match status" value="1"/>
</dbReference>
<comment type="cofactor">
    <cofactor evidence="1">
        <name>FAD</name>
        <dbReference type="ChEBI" id="CHEBI:57692"/>
    </cofactor>
</comment>
<dbReference type="PROSITE" id="PS00623">
    <property type="entry name" value="GMC_OXRED_1"/>
    <property type="match status" value="1"/>
</dbReference>
<keyword evidence="3 6" id="KW-0285">Flavoprotein</keyword>
<evidence type="ECO:0000256" key="4">
    <source>
        <dbReference type="ARBA" id="ARBA00022827"/>
    </source>
</evidence>
<feature type="domain" description="Glucose-methanol-choline oxidoreductase N-terminal" evidence="7">
    <location>
        <begin position="92"/>
        <end position="115"/>
    </location>
</feature>
<gene>
    <name evidence="9" type="ORF">LTR69_001420</name>
</gene>
<evidence type="ECO:0000256" key="1">
    <source>
        <dbReference type="ARBA" id="ARBA00001974"/>
    </source>
</evidence>
<feature type="domain" description="Glucose-methanol-choline oxidoreductase N-terminal" evidence="8">
    <location>
        <begin position="284"/>
        <end position="298"/>
    </location>
</feature>
<name>A0ABR0JND8_9EURO</name>
<dbReference type="Gene3D" id="3.50.50.60">
    <property type="entry name" value="FAD/NAD(P)-binding domain"/>
    <property type="match status" value="1"/>
</dbReference>
<keyword evidence="5" id="KW-0560">Oxidoreductase</keyword>
<dbReference type="InterPro" id="IPR012132">
    <property type="entry name" value="GMC_OxRdtase"/>
</dbReference>
<evidence type="ECO:0000256" key="6">
    <source>
        <dbReference type="RuleBase" id="RU003968"/>
    </source>
</evidence>
<evidence type="ECO:0000259" key="7">
    <source>
        <dbReference type="PROSITE" id="PS00623"/>
    </source>
</evidence>
<sequence>MECFCTPQEFSETTWDYIIVGGGTAGLVVASRLSEDSNVKVGVIEAGGPVFDDPRVTVPGRMGQTIGTEHDWAFETIPQAGLNGRTLPWPRGKMLGGTSAMNFLVWNRAAREDYDAWESLGNPGWGWAGLKYYFMKSESLKRPSEANAEKFKFLVTDGDHGIAGPVQTSVGAYLSETHNYWHDTLQKLDIATNEAHFGGSNVGAWTSVVAADPKTATRSFSASAYLLPSSHRPNLKVLTGAQVQKILWQQDTTSADKVASGVAFNVGGRTLTASCTQEVIISGGSVGSPHILELSGIGNPDILTKTGIQVQVANPNVGENLQEHLMTMAVYEVSPHISTPDDYADPEFERKTYQQYQESRTGLYTSTPSSFAYVPLSTFVPETSKLAQRARKYANNHPKSSRDYLMNQILQNQFSSKANVGSVEFIMDHGNFSPVFKSEKGKKYATLMQVLQYPYSRGSIHINTTAPDNKPVIDPKYYEGEGEIDYEVMVEAQKFGDKICRTSPMNTIVGNRVYPPEGPAVDWSSWMADNTITDWHPVGTCSMLPRDSGGVVDSNLKVYGTMNVRVVDASIFPLQISAHIQATIYAVAEKAADCVKQGWDSPLRARL</sequence>
<comment type="caution">
    <text evidence="9">The sequence shown here is derived from an EMBL/GenBank/DDBJ whole genome shotgun (WGS) entry which is preliminary data.</text>
</comment>
<dbReference type="Pfam" id="PF05199">
    <property type="entry name" value="GMC_oxred_C"/>
    <property type="match status" value="1"/>
</dbReference>
<keyword evidence="10" id="KW-1185">Reference proteome</keyword>
<reference evidence="9 10" key="1">
    <citation type="submission" date="2023-08" db="EMBL/GenBank/DDBJ databases">
        <title>Black Yeasts Isolated from many extreme environments.</title>
        <authorList>
            <person name="Coleine C."/>
            <person name="Stajich J.E."/>
            <person name="Selbmann L."/>
        </authorList>
    </citation>
    <scope>NUCLEOTIDE SEQUENCE [LARGE SCALE GENOMIC DNA]</scope>
    <source>
        <strain evidence="9 10">CCFEE 6328</strain>
    </source>
</reference>
<dbReference type="PANTHER" id="PTHR11552">
    <property type="entry name" value="GLUCOSE-METHANOL-CHOLINE GMC OXIDOREDUCTASE"/>
    <property type="match status" value="1"/>
</dbReference>
<accession>A0ABR0JND8</accession>
<keyword evidence="4 6" id="KW-0274">FAD</keyword>
<comment type="similarity">
    <text evidence="2 6">Belongs to the GMC oxidoreductase family.</text>
</comment>
<dbReference type="InterPro" id="IPR036188">
    <property type="entry name" value="FAD/NAD-bd_sf"/>
</dbReference>
<evidence type="ECO:0000313" key="10">
    <source>
        <dbReference type="Proteomes" id="UP001345691"/>
    </source>
</evidence>